<dbReference type="PANTHER" id="PTHR45982:SF1">
    <property type="entry name" value="REGULATOR OF CHROMOSOME CONDENSATION"/>
    <property type="match status" value="1"/>
</dbReference>
<dbReference type="SUPFAM" id="SSF50985">
    <property type="entry name" value="RCC1/BLIP-II"/>
    <property type="match status" value="2"/>
</dbReference>
<dbReference type="Proteomes" id="UP000644610">
    <property type="component" value="Unassembled WGS sequence"/>
</dbReference>
<accession>A0A8J3UUG8</accession>
<dbReference type="InterPro" id="IPR000408">
    <property type="entry name" value="Reg_chr_condens"/>
</dbReference>
<protein>
    <recommendedName>
        <fullName evidence="3">RCC1-like domain-containing protein</fullName>
    </recommendedName>
</protein>
<keyword evidence="2" id="KW-0677">Repeat</keyword>
<keyword evidence="5" id="KW-1185">Reference proteome</keyword>
<dbReference type="PROSITE" id="PS51318">
    <property type="entry name" value="TAT"/>
    <property type="match status" value="1"/>
</dbReference>
<dbReference type="PANTHER" id="PTHR45982">
    <property type="entry name" value="REGULATOR OF CHROMOSOME CONDENSATION"/>
    <property type="match status" value="1"/>
</dbReference>
<keyword evidence="1" id="KW-0344">Guanine-nucleotide releasing factor</keyword>
<gene>
    <name evidence="4" type="ORF">Psi02_79270</name>
</gene>
<dbReference type="Pfam" id="PF25390">
    <property type="entry name" value="WD40_RLD"/>
    <property type="match status" value="1"/>
</dbReference>
<evidence type="ECO:0000259" key="3">
    <source>
        <dbReference type="Pfam" id="PF25390"/>
    </source>
</evidence>
<comment type="caution">
    <text evidence="4">The sequence shown here is derived from an EMBL/GenBank/DDBJ whole genome shotgun (WGS) entry which is preliminary data.</text>
</comment>
<dbReference type="InterPro" id="IPR006311">
    <property type="entry name" value="TAT_signal"/>
</dbReference>
<reference evidence="4" key="1">
    <citation type="submission" date="2021-01" db="EMBL/GenBank/DDBJ databases">
        <title>Whole genome shotgun sequence of Planotetraspora silvatica NBRC 100141.</title>
        <authorList>
            <person name="Komaki H."/>
            <person name="Tamura T."/>
        </authorList>
    </citation>
    <scope>NUCLEOTIDE SEQUENCE</scope>
    <source>
        <strain evidence="4">NBRC 100141</strain>
    </source>
</reference>
<dbReference type="InterPro" id="IPR051553">
    <property type="entry name" value="Ran_GTPase-activating"/>
</dbReference>
<dbReference type="PRINTS" id="PR00633">
    <property type="entry name" value="RCCNDNSATION"/>
</dbReference>
<dbReference type="PROSITE" id="PS50012">
    <property type="entry name" value="RCC1_3"/>
    <property type="match status" value="7"/>
</dbReference>
<evidence type="ECO:0000256" key="2">
    <source>
        <dbReference type="ARBA" id="ARBA00022737"/>
    </source>
</evidence>
<dbReference type="InterPro" id="IPR009091">
    <property type="entry name" value="RCC1/BLIP-II"/>
</dbReference>
<name>A0A8J3UUG8_9ACTN</name>
<dbReference type="AlphaFoldDB" id="A0A8J3UUG8"/>
<proteinExistence type="predicted"/>
<dbReference type="Pfam" id="PF13540">
    <property type="entry name" value="RCC1_2"/>
    <property type="match status" value="1"/>
</dbReference>
<evidence type="ECO:0000313" key="4">
    <source>
        <dbReference type="EMBL" id="GII51503.1"/>
    </source>
</evidence>
<dbReference type="EMBL" id="BOOQ01000074">
    <property type="protein sequence ID" value="GII51503.1"/>
    <property type="molecule type" value="Genomic_DNA"/>
</dbReference>
<sequence>MNSVKGAFSGKRRRVVSAAAGVALVALTLGLGSIPASSAAADPPQVKSWGNNSFGALGIGTPVAQRQTPVTVAGLTAAKVTALSVRDTHSLALLDNGTVQAWGSNTHGQLGDGTSDHQSIPGVVTGLLSVRSIAAGGGFSLARLSNGIVQAWGANDLGQLGNGVVGPDVFLPAPVTGLTGVVAIAAGYNYALALLSNGTVRAWGINNFGQLGNGTTGGISPVPVPVVGPGGVGVLSNVKAIAAGYDFSIALLNDGTLRTWGSNAEGQLGNGTAGGISPVPVPVVGPGGVGMLGNVKAVAGGANHALALLTNNTVRSWGWNDFGQLGNGTTGGISPTPVTVLGPGGVGVLNDVALIAAGGSHSLAYLTNGPLNTWGNNNSGMLGDGSTVSRDTPIGIRTGLIGITSIAGGSFFSLAA</sequence>
<evidence type="ECO:0000256" key="1">
    <source>
        <dbReference type="ARBA" id="ARBA00022658"/>
    </source>
</evidence>
<dbReference type="PROSITE" id="PS00626">
    <property type="entry name" value="RCC1_2"/>
    <property type="match status" value="1"/>
</dbReference>
<evidence type="ECO:0000313" key="5">
    <source>
        <dbReference type="Proteomes" id="UP000644610"/>
    </source>
</evidence>
<dbReference type="Gene3D" id="2.130.10.30">
    <property type="entry name" value="Regulator of chromosome condensation 1/beta-lactamase-inhibitor protein II"/>
    <property type="match status" value="3"/>
</dbReference>
<feature type="domain" description="RCC1-like" evidence="3">
    <location>
        <begin position="45"/>
        <end position="274"/>
    </location>
</feature>
<organism evidence="4 5">
    <name type="scientific">Planotetraspora silvatica</name>
    <dbReference type="NCBI Taxonomy" id="234614"/>
    <lineage>
        <taxon>Bacteria</taxon>
        <taxon>Bacillati</taxon>
        <taxon>Actinomycetota</taxon>
        <taxon>Actinomycetes</taxon>
        <taxon>Streptosporangiales</taxon>
        <taxon>Streptosporangiaceae</taxon>
        <taxon>Planotetraspora</taxon>
    </lineage>
</organism>
<dbReference type="InterPro" id="IPR058923">
    <property type="entry name" value="RCC1-like_dom"/>
</dbReference>
<dbReference type="Pfam" id="PF00415">
    <property type="entry name" value="RCC1"/>
    <property type="match status" value="1"/>
</dbReference>